<evidence type="ECO:0000256" key="5">
    <source>
        <dbReference type="ARBA" id="ARBA00022840"/>
    </source>
</evidence>
<keyword evidence="5 8" id="KW-0067">ATP-binding</keyword>
<keyword evidence="6" id="KW-0046">Antibiotic resistance</keyword>
<dbReference type="Gene3D" id="3.40.50.300">
    <property type="entry name" value="P-loop containing nucleotide triphosphate hydrolases"/>
    <property type="match status" value="1"/>
</dbReference>
<evidence type="ECO:0000259" key="7">
    <source>
        <dbReference type="PROSITE" id="PS50893"/>
    </source>
</evidence>
<comment type="similarity">
    <text evidence="2">Belongs to the ABC transporter superfamily.</text>
</comment>
<evidence type="ECO:0000313" key="8">
    <source>
        <dbReference type="EMBL" id="EEE16891.1"/>
    </source>
</evidence>
<dbReference type="eggNOG" id="COG1131">
    <property type="taxonomic scope" value="Bacteria"/>
</dbReference>
<dbReference type="InterPro" id="IPR050763">
    <property type="entry name" value="ABC_transporter_ATP-binding"/>
</dbReference>
<reference evidence="8 9" key="1">
    <citation type="submission" date="2009-01" db="EMBL/GenBank/DDBJ databases">
        <authorList>
            <person name="Madupu R."/>
            <person name="Sebastian Y."/>
            <person name="Durkin A.S."/>
            <person name="Torralba M."/>
            <person name="Methe B."/>
            <person name="Sutton G.G."/>
            <person name="Strausberg R.L."/>
            <person name="Nelson K.E."/>
        </authorList>
    </citation>
    <scope>NUCLEOTIDE SEQUENCE [LARGE SCALE GENOMIC DNA]</scope>
    <source>
        <strain evidence="8 9">ATCC 49626</strain>
    </source>
</reference>
<gene>
    <name evidence="8" type="ORF">ATORI0001_0009</name>
</gene>
<keyword evidence="4" id="KW-0547">Nucleotide-binding</keyword>
<dbReference type="STRING" id="1383.IV60_GL001111"/>
<evidence type="ECO:0000256" key="1">
    <source>
        <dbReference type="ARBA" id="ARBA00004202"/>
    </source>
</evidence>
<dbReference type="GO" id="GO:0046677">
    <property type="term" value="P:response to antibiotic"/>
    <property type="evidence" value="ECO:0007669"/>
    <property type="project" value="UniProtKB-KW"/>
</dbReference>
<name>B9CNG0_LANR4</name>
<feature type="domain" description="ABC transporter" evidence="7">
    <location>
        <begin position="8"/>
        <end position="243"/>
    </location>
</feature>
<dbReference type="Pfam" id="PF00005">
    <property type="entry name" value="ABC_tran"/>
    <property type="match status" value="1"/>
</dbReference>
<dbReference type="PANTHER" id="PTHR42711">
    <property type="entry name" value="ABC TRANSPORTER ATP-BINDING PROTEIN"/>
    <property type="match status" value="1"/>
</dbReference>
<evidence type="ECO:0000256" key="6">
    <source>
        <dbReference type="ARBA" id="ARBA00023251"/>
    </source>
</evidence>
<evidence type="ECO:0000256" key="4">
    <source>
        <dbReference type="ARBA" id="ARBA00022741"/>
    </source>
</evidence>
<dbReference type="InterPro" id="IPR003593">
    <property type="entry name" value="AAA+_ATPase"/>
</dbReference>
<dbReference type="InterPro" id="IPR003439">
    <property type="entry name" value="ABC_transporter-like_ATP-bd"/>
</dbReference>
<dbReference type="SMART" id="SM00382">
    <property type="entry name" value="AAA"/>
    <property type="match status" value="1"/>
</dbReference>
<sequence>MQHTHPILHMENVCRSYKVKGIKRSVLSDLSLDIHPQEIVCLLGPNGAGKTTTVKIASTLLLPDSGTVEICGADAVRQPRKACRHLSLLLGGEDGFYLSASAVDNLLFFAQVSGVPLTKQKALINEALVKVNLFEVRDQPVRTFSRGMRQKLHIARALVAQNSLILLDEPTAGLDPESASGVRQLISELRHVPSGILLTTHTMREVELLADKVVVIQDGKSIFKGTLEEMRNSVEINHVSTYLAHAVSEDQIKKLKEQAGVSSVEVLDKFDSYYIDVAWTASVPNELDERTFTWKKVNERNPSLEEVYLGLLSGRCKKDER</sequence>
<organism evidence="8 9">
    <name type="scientific">Lancefieldella rimae (strain ATCC 49626 / DSM 7090 / CCUG 31168 / NBRC 15546 / VPI D140H-11A)</name>
    <name type="common">Atopobium rimae</name>
    <dbReference type="NCBI Taxonomy" id="553184"/>
    <lineage>
        <taxon>Bacteria</taxon>
        <taxon>Bacillati</taxon>
        <taxon>Actinomycetota</taxon>
        <taxon>Coriobacteriia</taxon>
        <taxon>Coriobacteriales</taxon>
        <taxon>Atopobiaceae</taxon>
        <taxon>Lancefieldella</taxon>
    </lineage>
</organism>
<proteinExistence type="inferred from homology"/>
<dbReference type="AlphaFoldDB" id="B9CNG0"/>
<evidence type="ECO:0000256" key="2">
    <source>
        <dbReference type="ARBA" id="ARBA00005417"/>
    </source>
</evidence>
<dbReference type="Proteomes" id="UP000004070">
    <property type="component" value="Unassembled WGS sequence"/>
</dbReference>
<evidence type="ECO:0000256" key="3">
    <source>
        <dbReference type="ARBA" id="ARBA00022448"/>
    </source>
</evidence>
<keyword evidence="3" id="KW-0813">Transport</keyword>
<dbReference type="GO" id="GO:0016887">
    <property type="term" value="F:ATP hydrolysis activity"/>
    <property type="evidence" value="ECO:0007669"/>
    <property type="project" value="InterPro"/>
</dbReference>
<dbReference type="PROSITE" id="PS50893">
    <property type="entry name" value="ABC_TRANSPORTER_2"/>
    <property type="match status" value="1"/>
</dbReference>
<comment type="caution">
    <text evidence="8">The sequence shown here is derived from an EMBL/GenBank/DDBJ whole genome shotgun (WGS) entry which is preliminary data.</text>
</comment>
<comment type="subcellular location">
    <subcellularLocation>
        <location evidence="1">Cell membrane</location>
        <topology evidence="1">Peripheral membrane protein</topology>
    </subcellularLocation>
</comment>
<accession>B9CNG0</accession>
<dbReference type="PANTHER" id="PTHR42711:SF5">
    <property type="entry name" value="ABC TRANSPORTER ATP-BINDING PROTEIN NATA"/>
    <property type="match status" value="1"/>
</dbReference>
<dbReference type="EMBL" id="ACFE01000004">
    <property type="protein sequence ID" value="EEE16891.1"/>
    <property type="molecule type" value="Genomic_DNA"/>
</dbReference>
<evidence type="ECO:0000313" key="9">
    <source>
        <dbReference type="Proteomes" id="UP000004070"/>
    </source>
</evidence>
<dbReference type="GO" id="GO:0005524">
    <property type="term" value="F:ATP binding"/>
    <property type="evidence" value="ECO:0007669"/>
    <property type="project" value="UniProtKB-KW"/>
</dbReference>
<dbReference type="GO" id="GO:0005886">
    <property type="term" value="C:plasma membrane"/>
    <property type="evidence" value="ECO:0007669"/>
    <property type="project" value="UniProtKB-SubCell"/>
</dbReference>
<dbReference type="SUPFAM" id="SSF52540">
    <property type="entry name" value="P-loop containing nucleoside triphosphate hydrolases"/>
    <property type="match status" value="1"/>
</dbReference>
<dbReference type="InterPro" id="IPR027417">
    <property type="entry name" value="P-loop_NTPase"/>
</dbReference>
<protein>
    <submittedName>
        <fullName evidence="8">ABC transporter, ATP-binding protein</fullName>
    </submittedName>
</protein>